<dbReference type="AlphaFoldDB" id="A0A016U400"/>
<comment type="caution">
    <text evidence="1">The sequence shown here is derived from an EMBL/GenBank/DDBJ whole genome shotgun (WGS) entry which is preliminary data.</text>
</comment>
<dbReference type="Proteomes" id="UP000024635">
    <property type="component" value="Unassembled WGS sequence"/>
</dbReference>
<name>A0A016U400_9BILA</name>
<dbReference type="OrthoDB" id="10562166at2759"/>
<keyword evidence="2" id="KW-1185">Reference proteome</keyword>
<evidence type="ECO:0000313" key="2">
    <source>
        <dbReference type="Proteomes" id="UP000024635"/>
    </source>
</evidence>
<sequence>MRKCFLRNVRGQFYNCLGGATELLDVWKGDRPLLHLQFGNLTVTNFAERGPVPESMANVLLRALIDTAIFSGFTNLDDLRMAIRFNGGNCPV</sequence>
<reference evidence="2" key="1">
    <citation type="journal article" date="2015" name="Nat. Genet.">
        <title>The genome and transcriptome of the zoonotic hookworm Ancylostoma ceylanicum identify infection-specific gene families.</title>
        <authorList>
            <person name="Schwarz E.M."/>
            <person name="Hu Y."/>
            <person name="Antoshechkin I."/>
            <person name="Miller M.M."/>
            <person name="Sternberg P.W."/>
            <person name="Aroian R.V."/>
        </authorList>
    </citation>
    <scope>NUCLEOTIDE SEQUENCE</scope>
    <source>
        <strain evidence="2">HY135</strain>
    </source>
</reference>
<evidence type="ECO:0000313" key="1">
    <source>
        <dbReference type="EMBL" id="EYC10009.1"/>
    </source>
</evidence>
<organism evidence="1 2">
    <name type="scientific">Ancylostoma ceylanicum</name>
    <dbReference type="NCBI Taxonomy" id="53326"/>
    <lineage>
        <taxon>Eukaryota</taxon>
        <taxon>Metazoa</taxon>
        <taxon>Ecdysozoa</taxon>
        <taxon>Nematoda</taxon>
        <taxon>Chromadorea</taxon>
        <taxon>Rhabditida</taxon>
        <taxon>Rhabditina</taxon>
        <taxon>Rhabditomorpha</taxon>
        <taxon>Strongyloidea</taxon>
        <taxon>Ancylostomatidae</taxon>
        <taxon>Ancylostomatinae</taxon>
        <taxon>Ancylostoma</taxon>
    </lineage>
</organism>
<accession>A0A016U400</accession>
<dbReference type="EMBL" id="JARK01001394">
    <property type="protein sequence ID" value="EYC10009.1"/>
    <property type="molecule type" value="Genomic_DNA"/>
</dbReference>
<gene>
    <name evidence="1" type="primary">Acey_s0058.g2938</name>
    <name evidence="1" type="ORF">Y032_0058g2938</name>
</gene>
<proteinExistence type="predicted"/>
<protein>
    <submittedName>
        <fullName evidence="1">Uncharacterized protein</fullName>
    </submittedName>
</protein>